<comment type="caution">
    <text evidence="3">The sequence shown here is derived from an EMBL/GenBank/DDBJ whole genome shotgun (WGS) entry which is preliminary data.</text>
</comment>
<dbReference type="InterPro" id="IPR006816">
    <property type="entry name" value="ELMO_dom"/>
</dbReference>
<evidence type="ECO:0000313" key="3">
    <source>
        <dbReference type="EMBL" id="KAG0654697.1"/>
    </source>
</evidence>
<feature type="compositionally biased region" description="Low complexity" evidence="1">
    <location>
        <begin position="242"/>
        <end position="254"/>
    </location>
</feature>
<evidence type="ECO:0000256" key="1">
    <source>
        <dbReference type="SAM" id="MobiDB-lite"/>
    </source>
</evidence>
<dbReference type="AlphaFoldDB" id="A0A9P6VTS2"/>
<gene>
    <name evidence="3" type="ORF">C6P46_001532</name>
</gene>
<reference evidence="3 4" key="1">
    <citation type="submission" date="2020-11" db="EMBL/GenBank/DDBJ databases">
        <title>Kefir isolates.</title>
        <authorList>
            <person name="Marcisauskas S."/>
            <person name="Kim Y."/>
            <person name="Blasche S."/>
        </authorList>
    </citation>
    <scope>NUCLEOTIDE SEQUENCE [LARGE SCALE GENOMIC DNA]</scope>
    <source>
        <strain evidence="3 4">KR</strain>
    </source>
</reference>
<feature type="region of interest" description="Disordered" evidence="1">
    <location>
        <begin position="241"/>
        <end position="263"/>
    </location>
</feature>
<keyword evidence="4" id="KW-1185">Reference proteome</keyword>
<accession>A0A9P6VTS2</accession>
<dbReference type="Proteomes" id="UP000777482">
    <property type="component" value="Unassembled WGS sequence"/>
</dbReference>
<dbReference type="EMBL" id="PUHQ01000141">
    <property type="protein sequence ID" value="KAG0654697.1"/>
    <property type="molecule type" value="Genomic_DNA"/>
</dbReference>
<dbReference type="PANTHER" id="PTHR12771">
    <property type="entry name" value="ENGULFMENT AND CELL MOTILITY"/>
    <property type="match status" value="1"/>
</dbReference>
<dbReference type="Pfam" id="PF04727">
    <property type="entry name" value="ELMO_CED12"/>
    <property type="match status" value="1"/>
</dbReference>
<evidence type="ECO:0000259" key="2">
    <source>
        <dbReference type="PROSITE" id="PS51335"/>
    </source>
</evidence>
<dbReference type="GO" id="GO:0005096">
    <property type="term" value="F:GTPase activator activity"/>
    <property type="evidence" value="ECO:0007669"/>
    <property type="project" value="TreeGrafter"/>
</dbReference>
<dbReference type="PROSITE" id="PS51335">
    <property type="entry name" value="ELMO"/>
    <property type="match status" value="1"/>
</dbReference>
<organism evidence="3 4">
    <name type="scientific">Rhodotorula mucilaginosa</name>
    <name type="common">Yeast</name>
    <name type="synonym">Rhodotorula rubra</name>
    <dbReference type="NCBI Taxonomy" id="5537"/>
    <lineage>
        <taxon>Eukaryota</taxon>
        <taxon>Fungi</taxon>
        <taxon>Dikarya</taxon>
        <taxon>Basidiomycota</taxon>
        <taxon>Pucciniomycotina</taxon>
        <taxon>Microbotryomycetes</taxon>
        <taxon>Sporidiobolales</taxon>
        <taxon>Sporidiobolaceae</taxon>
        <taxon>Rhodotorula</taxon>
    </lineage>
</organism>
<feature type="domain" description="ELMO" evidence="2">
    <location>
        <begin position="110"/>
        <end position="312"/>
    </location>
</feature>
<evidence type="ECO:0000313" key="4">
    <source>
        <dbReference type="Proteomes" id="UP000777482"/>
    </source>
</evidence>
<sequence>MASAFELWLTPTITLSLVLESESDVPSLSRFVSQWLLYLRPALLRQALAYELQQRPDLDVVSAGTLRVVDYAYWRATRAQQKRELYQPVPSGSLAYDIALLEGVEVPSVEHDLLSTALDRVLGTYAITEAAQAAADEPFPEDGSRDEQLRTLWRNLKPDTELPAITGKHWQEIGFQLQSLLYFAHTYGDRAAEIAAEAVNGGEHWYPFALASIHMTAFALELATSRDLQLFLLRSAQARPVSSPAASPTTPSTAMEGSPNRTREEDVDLEPFLRIASDLLLLFHAHWQQGGYTVMQFEQVEKAFRAALRPWIRRGILDGRALGWEKWDEGQVKLD</sequence>
<protein>
    <recommendedName>
        <fullName evidence="2">ELMO domain-containing protein</fullName>
    </recommendedName>
</protein>
<dbReference type="OrthoDB" id="67155at2759"/>
<proteinExistence type="predicted"/>
<dbReference type="PANTHER" id="PTHR12771:SF51">
    <property type="entry name" value="LD01482P"/>
    <property type="match status" value="1"/>
</dbReference>
<name>A0A9P6VTS2_RHOMI</name>
<dbReference type="InterPro" id="IPR050868">
    <property type="entry name" value="ELMO_domain-containing"/>
</dbReference>